<keyword evidence="2" id="KW-1185">Reference proteome</keyword>
<evidence type="ECO:0000313" key="1">
    <source>
        <dbReference type="EMBL" id="MDX8488056.1"/>
    </source>
</evidence>
<dbReference type="Proteomes" id="UP001280156">
    <property type="component" value="Unassembled WGS sequence"/>
</dbReference>
<dbReference type="EMBL" id="JAVIIV010000017">
    <property type="protein sequence ID" value="MDX8488056.1"/>
    <property type="molecule type" value="Genomic_DNA"/>
</dbReference>
<reference evidence="1 2" key="1">
    <citation type="submission" date="2023-08" db="EMBL/GenBank/DDBJ databases">
        <title>Implementing the SeqCode for naming new Mesorhizobium species isolated from Vachellia karroo root nodules.</title>
        <authorList>
            <person name="Van Lill M."/>
        </authorList>
    </citation>
    <scope>NUCLEOTIDE SEQUENCE [LARGE SCALE GENOMIC DNA]</scope>
    <source>
        <strain evidence="1 2">VK2B</strain>
    </source>
</reference>
<gene>
    <name evidence="1" type="ORF">RFM52_23030</name>
</gene>
<dbReference type="RefSeq" id="WP_320294903.1">
    <property type="nucleotide sequence ID" value="NZ_JAVIIU010000003.1"/>
</dbReference>
<dbReference type="InterPro" id="IPR035220">
    <property type="entry name" value="DUF5330"/>
</dbReference>
<organism evidence="1 2">
    <name type="scientific">Mesorhizobium humile</name>
    <dbReference type="NCBI Taxonomy" id="3072313"/>
    <lineage>
        <taxon>Bacteria</taxon>
        <taxon>Pseudomonadati</taxon>
        <taxon>Pseudomonadota</taxon>
        <taxon>Alphaproteobacteria</taxon>
        <taxon>Hyphomicrobiales</taxon>
        <taxon>Phyllobacteriaceae</taxon>
        <taxon>Mesorhizobium</taxon>
    </lineage>
</organism>
<dbReference type="Pfam" id="PF17264">
    <property type="entry name" value="DUF5330"/>
    <property type="match status" value="1"/>
</dbReference>
<comment type="caution">
    <text evidence="1">The sequence shown here is derived from an EMBL/GenBank/DDBJ whole genome shotgun (WGS) entry which is preliminary data.</text>
</comment>
<proteinExistence type="predicted"/>
<protein>
    <submittedName>
        <fullName evidence="1">DUF5330 domain-containing protein</fullName>
    </submittedName>
</protein>
<evidence type="ECO:0000313" key="2">
    <source>
        <dbReference type="Proteomes" id="UP001280156"/>
    </source>
</evidence>
<sequence>MGFLIRMAFWFSLVLLALPLGVGPGEDGQQSVGPIQALFAAREAVGDIAELCERKPDVCETGKSAMYTITVRAKETAKIAAAMIDDQQSGQAGAAEAKVADGSVTTTGSVSEDIVLPAKVNIPVMLTAKN</sequence>
<accession>A0ABU4YM59</accession>
<name>A0ABU4YM59_9HYPH</name>